<protein>
    <submittedName>
        <fullName evidence="2">Uncharacterized protein</fullName>
    </submittedName>
</protein>
<feature type="region of interest" description="Disordered" evidence="1">
    <location>
        <begin position="765"/>
        <end position="790"/>
    </location>
</feature>
<sequence>MIAVFTNAISEYILSVDLHYSFRVLLQTIGDKALFYFEDANELVLRGKQHKARTTQESALEVASRMKPNPECRKPAMSTADSEQANSGEVSSINVLRVADPATPSGLSLYSGLTVNTIMGPVRFTGQAENEDAVCCQSRGTQTYHNNTNNNAHTKNITKKSGFSCSRYKSQVSERASCAACRNQSNIEGKSQKNTEEFSSCVAAKQTSSAIGRCQKVPERIRDSNAYVKSCKTAGKEMKAEKLNESANAAPQDLTKLKNLGKSKGNKENEIVTNKPKTFNVDEAMRKSFSHDEYNKYARCKKQERSPDANGQEKRWKERTETSLPGCEIPCSRHEHFVGKINEQENVQITFSKNELNIDKRRPHADGLAEKQTAVEYTTSEQTEVRDGKKDETHLPARTTTTSVATAPATSIAALATSLPVVTWQESAADDLFPSRDSVQLSTYSMFEIVHRVLPPASSTGPKILVPPRHSCPEGLTVEDIVLGKCLKPGGEVDTIDQNLSTETHGQAGRNVKSLTESQSREMNPSGRRVKSAVTISSFGVIDGSNGKSSIPDHRVPPRPATSSAIPSEKNVSLELNIKSLNPVRQKLRETIAQTHGAAVTTHGRGRSTLSRLGLDTMEAIKRSYRRAQSAPPLASHSNCSAPKVASAVTSTRTPMPEGGRKFSNLYWRARSAYHRRNKDLQQDVYTERDSTGLSNLSDLPVESAQLKGTLLRPLMYTSEGGIIKHSSGCPYKCKNCFRACLVSDDFAQNARQRRQELLAYLRGGADRSEKAGPGRGSTSSKKGPYPSRRTDAATLITRALARSQPLFQRVYGNKGTYQKILPWPTAHAWVDIKQTRPDRADDIGEDNHT</sequence>
<accession>A0AAV3Y4H3</accession>
<evidence type="ECO:0000313" key="3">
    <source>
        <dbReference type="Proteomes" id="UP000735302"/>
    </source>
</evidence>
<dbReference type="Proteomes" id="UP000735302">
    <property type="component" value="Unassembled WGS sequence"/>
</dbReference>
<gene>
    <name evidence="2" type="ORF">PoB_000359800</name>
</gene>
<feature type="region of interest" description="Disordered" evidence="1">
    <location>
        <begin position="545"/>
        <end position="566"/>
    </location>
</feature>
<evidence type="ECO:0000313" key="2">
    <source>
        <dbReference type="EMBL" id="GFN77092.1"/>
    </source>
</evidence>
<comment type="caution">
    <text evidence="2">The sequence shown here is derived from an EMBL/GenBank/DDBJ whole genome shotgun (WGS) entry which is preliminary data.</text>
</comment>
<feature type="region of interest" description="Disordered" evidence="1">
    <location>
        <begin position="298"/>
        <end position="322"/>
    </location>
</feature>
<feature type="region of interest" description="Disordered" evidence="1">
    <location>
        <begin position="502"/>
        <end position="528"/>
    </location>
</feature>
<name>A0AAV3Y4H3_9GAST</name>
<keyword evidence="3" id="KW-1185">Reference proteome</keyword>
<evidence type="ECO:0000256" key="1">
    <source>
        <dbReference type="SAM" id="MobiDB-lite"/>
    </source>
</evidence>
<feature type="region of interest" description="Disordered" evidence="1">
    <location>
        <begin position="54"/>
        <end position="87"/>
    </location>
</feature>
<organism evidence="2 3">
    <name type="scientific">Plakobranchus ocellatus</name>
    <dbReference type="NCBI Taxonomy" id="259542"/>
    <lineage>
        <taxon>Eukaryota</taxon>
        <taxon>Metazoa</taxon>
        <taxon>Spiralia</taxon>
        <taxon>Lophotrochozoa</taxon>
        <taxon>Mollusca</taxon>
        <taxon>Gastropoda</taxon>
        <taxon>Heterobranchia</taxon>
        <taxon>Euthyneura</taxon>
        <taxon>Panpulmonata</taxon>
        <taxon>Sacoglossa</taxon>
        <taxon>Placobranchoidea</taxon>
        <taxon>Plakobranchidae</taxon>
        <taxon>Plakobranchus</taxon>
    </lineage>
</organism>
<dbReference type="AlphaFoldDB" id="A0AAV3Y4H3"/>
<dbReference type="EMBL" id="BLXT01000437">
    <property type="protein sequence ID" value="GFN77092.1"/>
    <property type="molecule type" value="Genomic_DNA"/>
</dbReference>
<feature type="compositionally biased region" description="Basic and acidic residues" evidence="1">
    <location>
        <begin position="298"/>
        <end position="321"/>
    </location>
</feature>
<proteinExistence type="predicted"/>
<reference evidence="2 3" key="1">
    <citation type="journal article" date="2021" name="Elife">
        <title>Chloroplast acquisition without the gene transfer in kleptoplastic sea slugs, Plakobranchus ocellatus.</title>
        <authorList>
            <person name="Maeda T."/>
            <person name="Takahashi S."/>
            <person name="Yoshida T."/>
            <person name="Shimamura S."/>
            <person name="Takaki Y."/>
            <person name="Nagai Y."/>
            <person name="Toyoda A."/>
            <person name="Suzuki Y."/>
            <person name="Arimoto A."/>
            <person name="Ishii H."/>
            <person name="Satoh N."/>
            <person name="Nishiyama T."/>
            <person name="Hasebe M."/>
            <person name="Maruyama T."/>
            <person name="Minagawa J."/>
            <person name="Obokata J."/>
            <person name="Shigenobu S."/>
        </authorList>
    </citation>
    <scope>NUCLEOTIDE SEQUENCE [LARGE SCALE GENOMIC DNA]</scope>
</reference>
<feature type="compositionally biased region" description="Polar residues" evidence="1">
    <location>
        <begin position="513"/>
        <end position="523"/>
    </location>
</feature>